<dbReference type="GO" id="GO:0000398">
    <property type="term" value="P:mRNA splicing, via spliceosome"/>
    <property type="evidence" value="ECO:0007669"/>
    <property type="project" value="InterPro"/>
</dbReference>
<dbReference type="GO" id="GO:0005684">
    <property type="term" value="C:U2-type spliceosomal complex"/>
    <property type="evidence" value="ECO:0007669"/>
    <property type="project" value="TreeGrafter"/>
</dbReference>
<evidence type="ECO:0000256" key="2">
    <source>
        <dbReference type="SAM" id="MobiDB-lite"/>
    </source>
</evidence>
<organism evidence="3">
    <name type="scientific">Amorphochlora amoebiformis</name>
    <dbReference type="NCBI Taxonomy" id="1561963"/>
    <lineage>
        <taxon>Eukaryota</taxon>
        <taxon>Sar</taxon>
        <taxon>Rhizaria</taxon>
        <taxon>Cercozoa</taxon>
        <taxon>Chlorarachniophyceae</taxon>
        <taxon>Amorphochlora</taxon>
    </lineage>
</organism>
<accession>A0A7S0DRH7</accession>
<evidence type="ECO:0000256" key="1">
    <source>
        <dbReference type="ARBA" id="ARBA00005595"/>
    </source>
</evidence>
<dbReference type="AlphaFoldDB" id="A0A7S0DRH7"/>
<dbReference type="EMBL" id="HBEM01028372">
    <property type="protein sequence ID" value="CAD8460415.1"/>
    <property type="molecule type" value="Transcribed_RNA"/>
</dbReference>
<dbReference type="PANTHER" id="PTHR12111">
    <property type="entry name" value="SPLICING FACTOR YJU2"/>
    <property type="match status" value="1"/>
</dbReference>
<dbReference type="InterPro" id="IPR007590">
    <property type="entry name" value="Saf4/Yju2"/>
</dbReference>
<dbReference type="GO" id="GO:0071014">
    <property type="term" value="C:post-mRNA release spliceosomal complex"/>
    <property type="evidence" value="ECO:0007669"/>
    <property type="project" value="TreeGrafter"/>
</dbReference>
<proteinExistence type="inferred from homology"/>
<name>A0A7S0DRH7_9EUKA</name>
<dbReference type="Pfam" id="PF04502">
    <property type="entry name" value="Saf4_Yju2"/>
    <property type="match status" value="1"/>
</dbReference>
<comment type="similarity">
    <text evidence="1">Belongs to the CWC16 family.</text>
</comment>
<feature type="region of interest" description="Disordered" evidence="2">
    <location>
        <begin position="269"/>
        <end position="296"/>
    </location>
</feature>
<protein>
    <submittedName>
        <fullName evidence="3">Uncharacterized protein</fullName>
    </submittedName>
</protein>
<reference evidence="3" key="1">
    <citation type="submission" date="2021-01" db="EMBL/GenBank/DDBJ databases">
        <authorList>
            <person name="Corre E."/>
            <person name="Pelletier E."/>
            <person name="Niang G."/>
            <person name="Scheremetjew M."/>
            <person name="Finn R."/>
            <person name="Kale V."/>
            <person name="Holt S."/>
            <person name="Cochrane G."/>
            <person name="Meng A."/>
            <person name="Brown T."/>
            <person name="Cohen L."/>
        </authorList>
    </citation>
    <scope>NUCLEOTIDE SEQUENCE</scope>
    <source>
        <strain evidence="3">CCMP2058</strain>
    </source>
</reference>
<dbReference type="PANTHER" id="PTHR12111:SF2">
    <property type="entry name" value="SPLICING FACTOR YJU2B-RELATED"/>
    <property type="match status" value="1"/>
</dbReference>
<gene>
    <name evidence="3" type="ORF">LAMO00422_LOCUS19373</name>
</gene>
<sequence length="313" mass="36853">MNRGDAEPESNLRVESTQKREVRRHSSWAVVSILAMALYSGSRGLRWSRAPTLGCRHLKATRADGFHHGHSYDPRKSRKQNLKNQGKYHYTHGINQFQRRHIIRFEMPFNVYCVNCVKKFGWPNRIKKGERFNAKKKYMGAFGKTKIYEFRMACYKCGARLKVRTNPKNCSYQLVQGLSMAANKKRNDEFRAMDERRELVRANPFMAIDEERRTSNKFAEEDRDPMRDKATFEKVRQVRQAIFSERKGLSILREDFRNIRNGMSPMYKAARKHGHLTKNEKKEEKSEEDEEERSSTLRLLLGDKYDRLMGTTA</sequence>
<evidence type="ECO:0000313" key="3">
    <source>
        <dbReference type="EMBL" id="CAD8460415.1"/>
    </source>
</evidence>